<dbReference type="GO" id="GO:0005879">
    <property type="term" value="C:axonemal microtubule"/>
    <property type="evidence" value="ECO:0007669"/>
    <property type="project" value="InterPro"/>
</dbReference>
<gene>
    <name evidence="10" type="primary">Pum2</name>
    <name evidence="10" type="ORF">AK812_SmicGene19836</name>
</gene>
<feature type="compositionally biased region" description="Low complexity" evidence="8">
    <location>
        <begin position="604"/>
        <end position="618"/>
    </location>
</feature>
<feature type="region of interest" description="Disordered" evidence="8">
    <location>
        <begin position="902"/>
        <end position="925"/>
    </location>
</feature>
<feature type="domain" description="PUM-HD" evidence="9">
    <location>
        <begin position="531"/>
        <end position="875"/>
    </location>
</feature>
<comment type="subcellular location">
    <subcellularLocation>
        <location evidence="1">Cell projection</location>
        <location evidence="1">Cilium</location>
    </subcellularLocation>
    <subcellularLocation>
        <location evidence="2">Cytoplasm</location>
        <location evidence="2">Cytoskeleton</location>
    </subcellularLocation>
</comment>
<keyword evidence="5" id="KW-0206">Cytoskeleton</keyword>
<reference evidence="10 11" key="1">
    <citation type="submission" date="2016-02" db="EMBL/GenBank/DDBJ databases">
        <title>Genome analysis of coral dinoflagellate symbionts highlights evolutionary adaptations to a symbiotic lifestyle.</title>
        <authorList>
            <person name="Aranda M."/>
            <person name="Li Y."/>
            <person name="Liew Y.J."/>
            <person name="Baumgarten S."/>
            <person name="Simakov O."/>
            <person name="Wilson M."/>
            <person name="Piel J."/>
            <person name="Ashoor H."/>
            <person name="Bougouffa S."/>
            <person name="Bajic V.B."/>
            <person name="Ryu T."/>
            <person name="Ravasi T."/>
            <person name="Bayer T."/>
            <person name="Micklem G."/>
            <person name="Kim H."/>
            <person name="Bhak J."/>
            <person name="Lajeunesse T.C."/>
            <person name="Voolstra C.R."/>
        </authorList>
    </citation>
    <scope>NUCLEOTIDE SEQUENCE [LARGE SCALE GENOMIC DNA]</scope>
    <source>
        <strain evidence="10 11">CCMP2467</strain>
    </source>
</reference>
<dbReference type="EMBL" id="LSRX01000421">
    <property type="protein sequence ID" value="OLP97798.1"/>
    <property type="molecule type" value="Genomic_DNA"/>
</dbReference>
<feature type="repeat" description="Pumilio" evidence="7">
    <location>
        <begin position="663"/>
        <end position="698"/>
    </location>
</feature>
<dbReference type="Pfam" id="PF07004">
    <property type="entry name" value="SHIPPO-rpt"/>
    <property type="match status" value="4"/>
</dbReference>
<keyword evidence="3" id="KW-0963">Cytoplasm</keyword>
<dbReference type="InterPro" id="IPR011989">
    <property type="entry name" value="ARM-like"/>
</dbReference>
<dbReference type="InterPro" id="IPR010736">
    <property type="entry name" value="SHIPPO-rpt"/>
</dbReference>
<feature type="compositionally biased region" description="Low complexity" evidence="8">
    <location>
        <begin position="902"/>
        <end position="914"/>
    </location>
</feature>
<dbReference type="InterPro" id="IPR001313">
    <property type="entry name" value="Pumilio_RNA-bd_rpt"/>
</dbReference>
<keyword evidence="4" id="KW-0677">Repeat</keyword>
<feature type="compositionally biased region" description="Basic and acidic residues" evidence="8">
    <location>
        <begin position="227"/>
        <end position="236"/>
    </location>
</feature>
<evidence type="ECO:0000256" key="8">
    <source>
        <dbReference type="SAM" id="MobiDB-lite"/>
    </source>
</evidence>
<dbReference type="PANTHER" id="PTHR12537:SF12">
    <property type="entry name" value="MATERNAL PROTEIN PUMILIO"/>
    <property type="match status" value="1"/>
</dbReference>
<feature type="compositionally biased region" description="Pro residues" evidence="8">
    <location>
        <begin position="264"/>
        <end position="277"/>
    </location>
</feature>
<organism evidence="10 11">
    <name type="scientific">Symbiodinium microadriaticum</name>
    <name type="common">Dinoflagellate</name>
    <name type="synonym">Zooxanthella microadriatica</name>
    <dbReference type="NCBI Taxonomy" id="2951"/>
    <lineage>
        <taxon>Eukaryota</taxon>
        <taxon>Sar</taxon>
        <taxon>Alveolata</taxon>
        <taxon>Dinophyceae</taxon>
        <taxon>Suessiales</taxon>
        <taxon>Symbiodiniaceae</taxon>
        <taxon>Symbiodinium</taxon>
    </lineage>
</organism>
<keyword evidence="6" id="KW-0966">Cell projection</keyword>
<dbReference type="OrthoDB" id="546383at2759"/>
<evidence type="ECO:0000313" key="10">
    <source>
        <dbReference type="EMBL" id="OLP97798.1"/>
    </source>
</evidence>
<evidence type="ECO:0000256" key="5">
    <source>
        <dbReference type="ARBA" id="ARBA00023212"/>
    </source>
</evidence>
<dbReference type="InterPro" id="IPR026507">
    <property type="entry name" value="PIRC1/2"/>
</dbReference>
<evidence type="ECO:0000256" key="1">
    <source>
        <dbReference type="ARBA" id="ARBA00004138"/>
    </source>
</evidence>
<accession>A0A1Q9DRN0</accession>
<protein>
    <submittedName>
        <fullName evidence="10">Pumilio-like 2</fullName>
    </submittedName>
</protein>
<evidence type="ECO:0000259" key="9">
    <source>
        <dbReference type="PROSITE" id="PS50303"/>
    </source>
</evidence>
<comment type="caution">
    <text evidence="10">The sequence shown here is derived from an EMBL/GenBank/DDBJ whole genome shotgun (WGS) entry which is preliminary data.</text>
</comment>
<dbReference type="SUPFAM" id="SSF48371">
    <property type="entry name" value="ARM repeat"/>
    <property type="match status" value="1"/>
</dbReference>
<evidence type="ECO:0000256" key="6">
    <source>
        <dbReference type="ARBA" id="ARBA00023273"/>
    </source>
</evidence>
<feature type="compositionally biased region" description="Basic and acidic residues" evidence="8">
    <location>
        <begin position="121"/>
        <end position="134"/>
    </location>
</feature>
<dbReference type="Pfam" id="PF00806">
    <property type="entry name" value="PUF"/>
    <property type="match status" value="4"/>
</dbReference>
<evidence type="ECO:0000256" key="7">
    <source>
        <dbReference type="PROSITE-ProRule" id="PRU00317"/>
    </source>
</evidence>
<name>A0A1Q9DRN0_SYMMI</name>
<feature type="compositionally biased region" description="Basic and acidic residues" evidence="8">
    <location>
        <begin position="285"/>
        <end position="308"/>
    </location>
</feature>
<feature type="region of interest" description="Disordered" evidence="8">
    <location>
        <begin position="121"/>
        <end position="423"/>
    </location>
</feature>
<evidence type="ECO:0000313" key="11">
    <source>
        <dbReference type="Proteomes" id="UP000186817"/>
    </source>
</evidence>
<feature type="region of interest" description="Disordered" evidence="8">
    <location>
        <begin position="991"/>
        <end position="1076"/>
    </location>
</feature>
<evidence type="ECO:0000256" key="3">
    <source>
        <dbReference type="ARBA" id="ARBA00022490"/>
    </source>
</evidence>
<evidence type="ECO:0000256" key="4">
    <source>
        <dbReference type="ARBA" id="ARBA00022737"/>
    </source>
</evidence>
<evidence type="ECO:0000256" key="2">
    <source>
        <dbReference type="ARBA" id="ARBA00004245"/>
    </source>
</evidence>
<dbReference type="Proteomes" id="UP000186817">
    <property type="component" value="Unassembled WGS sequence"/>
</dbReference>
<keyword evidence="11" id="KW-1185">Reference proteome</keyword>
<sequence length="1466" mass="158334">MLAPCPDRQKARLVKVPSRMSVGSYQEAAKEGWSARKCAPASEESDAGTSGPVWCLEQSERLPTERDVDTYHVRNEAVFIACESTVGRNGAEMAAQAVEMKEDGTEFSEILRKVCRDAGRCEAPRRGKGKKGELHTVPAMAETNEAAEPPRDPEPSPAGNEAEAQEPSSAAPETAGAEASQASASQVDPVAESVPGEPAAPAESAQADRPSAAEEGAENVVQQALVEHADANEADNRATVSGALAEHASPPEESPAESSAGAEPPKPPEAAEPPADPAAPQTPAEEPHSAEQALAEHVDAVAADHDEAVSQALAEHAQSASQDNETLPGAGQQPTNDAAADGPPDAPPEVPRRDPVHADEADAEDSAAKLLKDVRDDMGEPSQDQHDMHHDQSFDSFQSASPKTMNRSIRSSPGFTSHSSDDLKSKLQFSSMTTDGVKKGPTFMHTVSTHKTGQRWSFGQKGPSTFIASSSTPAPGSYNMLTGHGGGRYKARSRICSRLGSNLLALRACLVAHHLCAADAQQLVPPPGRLQAVPLVTDLDAAMMNMNMNVNMNMATASGFGGFAVHPGWVTFPKVFYAFPASAASTPTTASTPTPTPMSMSTFAASTPMSSNSTTSSPPATPTGIPGIRMEVLRKANDSAGCRELQQLLQAGTFEEQEEILRQLRGHVAEVAQSPHGNFVLQQAIRVLSSERLYFVIEEMLRWRCPSEIAKHRYACRVLERIIEFFPMQSSFPFIEDVVRHTAELSCHAIGNYSVQHCVEYGGPSCCQEIANVVLNHLHQFAVDPSGCGVLNKVLIHANAYQSTLLAVGLACHPYTFGHMATMQKGFAACQSLFHVCQRHPILEKQIRSLLKENIGPISKTKHGQALLHTLAPDLGAHRFYKSWPSENQQYQQQYQQQSPQQQYYQQNCHQQSNKQKKQQQTVPPHQALHVTELALAFSGGDGCPYLSAQMELQSTAPRTLQREVLDPGLKFPSLPKFSFGGATRFAIGEFPTKKQPGPGAYNPRDPLLTAGPKVSFAGANAGRGPPLPENAPGPGAYEQRSTLGKSKMFTARGRQASSYMRSRSQPGPGAYDPKLGAVLMGNPKCGFGTSIRNDITGAARSLMLPGPGAYDMQSAMSVGKNGPKYSAASRRRVHDLDSYVTPGPGTYNVGGLLTCMTLDRQSHEVSRPYPVYGTVEFGFKEVHVRFHSEGAWIHDLLGGLACSGVLRKQKVHVVVFFKACWRVLKEYVVYPFKEYILRGYDDVAENLSPYKKGSHPRRLRFEAMADDRAAVASPDRQPEMASSGLTMGPKGTMIITAPEPSHADMFYATTNGQYCGNWHNGLPGHQLGDVPAISDILGARPTIKKPVRPIQTTAKCVLANQIAEEKRSMEADKVLSADVVPKKFPVQAQNYCYPPSGKRGANNPLYATSAQAYGSEMPMDHQVPDRYFPSTNQFTKGFVDTKPRYTGLSTAPTPSKVHKELDMFY</sequence>
<proteinExistence type="predicted"/>
<dbReference type="GO" id="GO:0010608">
    <property type="term" value="P:post-transcriptional regulation of gene expression"/>
    <property type="evidence" value="ECO:0007669"/>
    <property type="project" value="TreeGrafter"/>
</dbReference>
<dbReference type="GO" id="GO:0035082">
    <property type="term" value="P:axoneme assembly"/>
    <property type="evidence" value="ECO:0007669"/>
    <property type="project" value="InterPro"/>
</dbReference>
<dbReference type="InterPro" id="IPR016024">
    <property type="entry name" value="ARM-type_fold"/>
</dbReference>
<dbReference type="PROSITE" id="PS50302">
    <property type="entry name" value="PUM"/>
    <property type="match status" value="1"/>
</dbReference>
<dbReference type="PROSITE" id="PS50303">
    <property type="entry name" value="PUM_HD"/>
    <property type="match status" value="1"/>
</dbReference>
<feature type="region of interest" description="Disordered" evidence="8">
    <location>
        <begin position="604"/>
        <end position="626"/>
    </location>
</feature>
<dbReference type="PANTHER" id="PTHR12537">
    <property type="entry name" value="RNA BINDING PROTEIN PUMILIO-RELATED"/>
    <property type="match status" value="1"/>
</dbReference>
<dbReference type="Pfam" id="PF14892">
    <property type="entry name" value="PIRC1_2"/>
    <property type="match status" value="1"/>
</dbReference>
<feature type="compositionally biased region" description="Low complexity" evidence="8">
    <location>
        <begin position="161"/>
        <end position="186"/>
    </location>
</feature>
<feature type="compositionally biased region" description="Polar residues" evidence="8">
    <location>
        <begin position="1056"/>
        <end position="1066"/>
    </location>
</feature>
<dbReference type="InterPro" id="IPR033133">
    <property type="entry name" value="PUM-HD"/>
</dbReference>
<dbReference type="GO" id="GO:0003729">
    <property type="term" value="F:mRNA binding"/>
    <property type="evidence" value="ECO:0007669"/>
    <property type="project" value="TreeGrafter"/>
</dbReference>
<dbReference type="SMART" id="SM00025">
    <property type="entry name" value="Pumilio"/>
    <property type="match status" value="5"/>
</dbReference>
<dbReference type="Gene3D" id="1.25.10.10">
    <property type="entry name" value="Leucine-rich Repeat Variant"/>
    <property type="match status" value="1"/>
</dbReference>
<feature type="compositionally biased region" description="Basic and acidic residues" evidence="8">
    <location>
        <begin position="350"/>
        <end position="393"/>
    </location>
</feature>
<feature type="compositionally biased region" description="Polar residues" evidence="8">
    <location>
        <begin position="394"/>
        <end position="418"/>
    </location>
</feature>